<protein>
    <submittedName>
        <fullName evidence="2">Uncharacterized protein</fullName>
    </submittedName>
</protein>
<evidence type="ECO:0000313" key="2">
    <source>
        <dbReference type="EMBL" id="OAD23089.1"/>
    </source>
</evidence>
<proteinExistence type="predicted"/>
<dbReference type="EMBL" id="LUTY01000562">
    <property type="protein sequence ID" value="OAD23089.1"/>
    <property type="molecule type" value="Genomic_DNA"/>
</dbReference>
<evidence type="ECO:0000313" key="3">
    <source>
        <dbReference type="Proteomes" id="UP000076962"/>
    </source>
</evidence>
<dbReference type="Proteomes" id="UP000076962">
    <property type="component" value="Unassembled WGS sequence"/>
</dbReference>
<comment type="caution">
    <text evidence="2">The sequence shown here is derived from an EMBL/GenBank/DDBJ whole genome shotgun (WGS) entry which is preliminary data.</text>
</comment>
<accession>A0A176S5E8</accession>
<dbReference type="AlphaFoldDB" id="A0A176S5E8"/>
<gene>
    <name evidence="2" type="ORF">THIOM_001085</name>
</gene>
<reference evidence="2 3" key="1">
    <citation type="submission" date="2016-05" db="EMBL/GenBank/DDBJ databases">
        <title>Single-cell genome of chain-forming Candidatus Thiomargarita nelsonii and comparison to other large sulfur-oxidizing bacteria.</title>
        <authorList>
            <person name="Winkel M."/>
            <person name="Salman V."/>
            <person name="Woyke T."/>
            <person name="Schulz-Vogt H."/>
            <person name="Richter M."/>
            <person name="Flood B."/>
            <person name="Bailey J."/>
            <person name="Amann R."/>
            <person name="Mussmann M."/>
        </authorList>
    </citation>
    <scope>NUCLEOTIDE SEQUENCE [LARGE SCALE GENOMIC DNA]</scope>
    <source>
        <strain evidence="2 3">THI036</strain>
    </source>
</reference>
<evidence type="ECO:0000256" key="1">
    <source>
        <dbReference type="SAM" id="MobiDB-lite"/>
    </source>
</evidence>
<keyword evidence="3" id="KW-1185">Reference proteome</keyword>
<organism evidence="2 3">
    <name type="scientific">Candidatus Thiomargarita nelsonii</name>
    <dbReference type="NCBI Taxonomy" id="1003181"/>
    <lineage>
        <taxon>Bacteria</taxon>
        <taxon>Pseudomonadati</taxon>
        <taxon>Pseudomonadota</taxon>
        <taxon>Gammaproteobacteria</taxon>
        <taxon>Thiotrichales</taxon>
        <taxon>Thiotrichaceae</taxon>
        <taxon>Thiomargarita</taxon>
    </lineage>
</organism>
<feature type="region of interest" description="Disordered" evidence="1">
    <location>
        <begin position="16"/>
        <end position="37"/>
    </location>
</feature>
<sequence length="55" mass="6609">MLLEFAHERKPTRARYNSMPYRADKPTRLPKPAPVNFSFNLQRPKKLPARLKPWF</sequence>
<name>A0A176S5E8_9GAMM</name>